<evidence type="ECO:0000256" key="14">
    <source>
        <dbReference type="SAM" id="MobiDB-lite"/>
    </source>
</evidence>
<feature type="domain" description="ABC transporter" evidence="16">
    <location>
        <begin position="2183"/>
        <end position="2416"/>
    </location>
</feature>
<dbReference type="GO" id="GO:0006139">
    <property type="term" value="P:nucleobase-containing compound metabolic process"/>
    <property type="evidence" value="ECO:0007669"/>
    <property type="project" value="InterPro"/>
</dbReference>
<dbReference type="GO" id="GO:0004559">
    <property type="term" value="F:alpha-mannosidase activity"/>
    <property type="evidence" value="ECO:0007669"/>
    <property type="project" value="InterPro"/>
</dbReference>
<sequence>MRFAELAILLPCHSLEDFPLYHTGSQADGLLACFTALWHPALLASAKKMPTWYRADDPPEQLNGSLLTIPEVSETIMLAGWTTRAVDEGACVVRQTHDRDEILQQALAGLGEDAPSVDAELAADFLALGFGYLQIELLSRRMRYMSSLDEVQIERQTLAAAEAAVAGDVETAKKELSECFEVLTEARERFYPVELYLVDITLTAETTLGASLRAELESPLPTNLLISGQLVDRLAESEPDTLAAMRAALEAETLSIAGGEYEEQDAALLPMEDALDQLIAGRAAYQRHLNQIPTIFGRRHYGLAPWMPQLLTRTGFDGALHFTLDGGKFGKTERGKAQWEGIDGSTIECIARAPLDASTGETFLKLTEKIGDAMDVDQVATVSFAHWPGHVSRWYDDLRRIARYGTALGRFISLDDYFHSTNSPGFLSQFDPDGYQSSYLRNDVAAGTANPISRFVDEHRSRANRESVAALRMMSHAMAGEIDSQVEVETSDTAEAVRSAAEGLATRLTAGRPASPRGSLVLNPHSGAVRDAIETAAASGAKPRRVVKVPAQGFTWIAEDAPLPQPSKKQRDSIVKDLTLRNEHLVIRIDEHTGAIRSIYEIRKRGNRLSQQISLRQTRETHAPYRNQHDDGSEYSVMVADSVEIAHSDAEWGQIVSRGRLVDLEAKTVAEYRQTTSLARGSRVVGIEIEVQPKVKPSGDPWLNYYAARFAWGDAAADLYRSVGMTSYHTSAGRIEAPHFVEIRAPEERTAILTGGLPYHRRVEMRMLDTLLITAGETRTKFEMGIGIGISHPLHAAMRLMSPLPVVESPEPAPSSSWLFHIDAKNIMTTAWRDIVEDGRLVGFRVRVLETAGRHTQALLQSFRSVSNRCGVAMIVTIDGPAGAGKSTVAKQLAARLGFQFLDTGAMYRAVAWAAREANLDRDDAEAIADLAKRINIELKDDHVFVDGHDVTQAIRTPAVTAVTVHSASNPGVREHLVELQREIASKADFVTEGRDQGSLVFPDAECKIFLTASAEERAKRRVEDLHARGQEATLEQVLRDQNLRDEQDSTREVAPLVQPDDAVEVLTDGMSIDEVVDHLETLVRDRRFDCTPRVDEMLIRGIAAFVLGLSVFCASWLEAATVSQRPESFTDPSETGNEYGFQGEYIGTVTGGYRPERVGLQIMAGPNQTLTAVQYPGGLPGSGWNGSPKIRYEGNWDNSVAMLRGDGHKLVIVNNEVWILSGGDVMRGIIHKIHRRSPTLGLQPPPGADVLFDGQSTIRLQGGRMTDTGLLMEGAETLDTVDDFRMHLEFRTPFMPTADGQARGNSGVYIQRRYELQILDSFGQDREYNFCGSLYKTRPPDVNMCLPPLAWQTYDLWFRAARFDADFNKVEDARITVYHNGVKIHDDIAIPNKTGAGRPEGPDPMTILFQDHSDPVRYRNIWLVNQSYPESFDSVWPSRVFQCAETPIPWAHAVALAVVCFGTGCQQTVPPAEPSDKTEATTFEPVPEETAWIEQVAQVIGGQSTRIEVEQTVVSDTDLEQLSDLANLEELVIAESKISDRGLARLASLISLKTLNLGSSEITDEGLKHLVALENLELLRLTNSRIDGYGFDHLKLLPNLKFLILNDSPIEDEGLVHIEEMPQLESFYVEGSNVSVNMTQAAQQFLDTLSEEQQAEAVMPFDGGPRLGWHFIPKDDRKGLQVKNMDEAQKEAAFKLLSSALSQVGYKKSRQIMELEAILHELEKDQPGGNIRDPQRYYFTVFGDLESKWGLSVEGHHLSLNFVVDDGQVVAHTPAFLGANPAEVKSDVGVGPPKGTRTLAKEEDLAFKLLNSFDDSQRSLVVIDDKAPREMRAAGEPHAPDSAPEGLAAKDMNENQLGTLWALIETYLENMPASVADAERKKITEAGIEKVHFVWAGASRPGVGHYYRVQGPTFLIELVNTQPDAEGNPANHIHSVYRDMSGVDERLRGVPTVRVVADVLAHLQQHVPEPDLLIISGDLAQEEAKATYRRLAEMLEPWAGKLRMIPGNHDDRHEMQAVFSRDLTVVDERIVFSEPLDAWRLIGLDSLEPSQVAGFVGQEQLAWLDGELSQRSNTPTILFVHHPPVSVETSWFDVIGLLDAENLCEVITRHPQVKLVCCGHVHFEFASSIASTQVLTTPAASFQFAPHTPSQEYDLLPPGYRVIELEGSEFRTQDGLCIMPLLEAKGLVKIYGRRRVVDGVNFEVEPGEIVGLLGPNGAGKTTSFRMTCGMIAANAGSVHLGGQEVTNWPMYLRARNGGMGYLAQEASVFRKLTVEKNLLGMMEMLGIDRRTRRLRCDELLEQFKISKLRKSMALSLSGGERRRLEIARCLVSNPKILLFDEPFTGIDPVTIASIQDLVRGLRDRGIAILITDHQVRETLQITDRSYVIRDGQVLCHGSPHDVVNHPDARKYYFGDSIDIGPAGDRPVQGMHHSEARLVAWGNDRTAAPPAAGTKIAGQISAEAADCSSLRVATFNIHGGKGEDDQRDLDRIATTLQGFDLIAAQEVHGGSLVGSPDQAAILANKLDLAWLYAPTERRWWSDAFGNALLTQFPISRWERIPLPCTQGKAYRNAVVAEVQLGQTLVNVLFTHLDRHEDRETQLREVIQLYRELPSPAILMGDLNTDRHDPLWAELLEEPAVIDVLSQGDQAADNHLRIDWIVARGMEVVDAGVKDDGASDHPCYWAELRLPEDRVAAAELLRQYQAGRSECEPRRLGFTTVLSVMKNLAGEFIGPLPVGAWVLLLAVSGLTFGYNLGGARALTEHETYVAGPAKQMLTDGDFLLPRIGEHLWVEKPPLPYWLSAAACWLYGEFCEWTVRLPSALAGIGVVLIVASLNSRWFGPTVGLLAGLAQSTFVYMVSYARLAEADMVLALIVVAAIGAFDRFRSAVDEGSCTAIRRWRAAFWGLIAISGLAKGLLFGAVLVAAPCLVWDIWNRRGAISRRMFSLAGIAFVLLVWAAWPALVVAREPIALEIWYDHLFGRISGRIDFNVKPVWYYLTTWPWQMLPWTPMLLVAAWPSLRRAWQSDRTPDRFLWCWALVPVLVLSISRGKHHHYLIYSLPALSSIVALGLMECGLRIREQTHHTLGLARFYSFALAPCVLVAGVVSAIVWSEYRLDAAVVSLVLAAAVMLLGYASSRRKTMLSYVAVAFPVVLGILYVHARVLPSRDPSLADREFLQRVETQLPAGVVPIVCGSGDVYGREIARHIFYLDRPVVPVWYPDRLGPCEETTFVVTRRSARSSLASLGQVSELAASTHSRGEQGPNDRFVLLKIEPSHSDTAEFASGGRMQLLSMQQSPLNRVRQYFSSPVDSGSLAAFRTGFGALTAWMIYGFLRTEGDGPSGLSFLFTPPETTWTFPYFGLSWVTPPAEPWTTVMFVVCFVSACLVSLGLLYRLASIVLCLTYWHIVLMDATLFGNHFPLVGVFAVLLVLIPAHRRYSLDRLIVAGFWRRKFPTTLSFWCVFLVRAQTFLIYFYGGVSKLHDDWLRAQPLKMWLSPTGLYPFFGDKLSEENFTRLSDFLSQEYVAYFFSYGGLIFDLTIGFLLVFRRTRWLAFALATGFHVFNYFVIQRVGLVAPIAFWATLMFFEPDWPTRLWNFIRRPRFAKPDLAWLIAGAIAVPGVGALLGWKAKPYASPATSSVASKLGWPVFAIGAAWLVFQTLFPARHFLIHDDPYWTERGVRFSWFLMTRNKVGGFARIRVEDPGLVRTDANGQQEFAWENYQGELPPVVYHDVDARTVTWSDLPEFFVTFEPMIGERIFFNPMAAGLVKSAEIEEHVQKYWRRTYGRSCEVFSTFPLRRQLRSVRRNAAIALQDEEPGARHYLHVVLQADERAKELMASDLNEDAFYQRFFAFKESLFAFQRLGPFYEPLARLLLQVSPFALQGNPASGLRPMLVYDPELMLSAPYVFQRLDREQWQGEATAHADFNLMPWQFMMGLPRVLPAYRQAEPPWFVWNYGRELNAHQIEAMELMPMVVHSYAQHVAELWEAEQGRRPRVFGTTFVILNDRPMQKIVDPSVDLAAAAYSLFGENPWILPTPPPPVVESEAEEEEPEASPATSGS</sequence>
<dbReference type="Pfam" id="PF00149">
    <property type="entry name" value="Metallophos"/>
    <property type="match status" value="1"/>
</dbReference>
<dbReference type="InterPro" id="IPR003593">
    <property type="entry name" value="AAA+_ATPase"/>
</dbReference>
<dbReference type="Pfam" id="PF22777">
    <property type="entry name" value="VKGC_lumenal_dom"/>
    <property type="match status" value="2"/>
</dbReference>
<dbReference type="GO" id="GO:0055085">
    <property type="term" value="P:transmembrane transport"/>
    <property type="evidence" value="ECO:0007669"/>
    <property type="project" value="InterPro"/>
</dbReference>
<dbReference type="Pfam" id="PF13231">
    <property type="entry name" value="PMT_2"/>
    <property type="match status" value="1"/>
</dbReference>
<keyword evidence="6 15" id="KW-0812">Transmembrane</keyword>
<evidence type="ECO:0000256" key="5">
    <source>
        <dbReference type="ARBA" id="ARBA00022679"/>
    </source>
</evidence>
<dbReference type="CDD" id="cd03218">
    <property type="entry name" value="ABC_YhbG"/>
    <property type="match status" value="1"/>
</dbReference>
<dbReference type="InterPro" id="IPR010496">
    <property type="entry name" value="AL/BT2_dom"/>
</dbReference>
<feature type="transmembrane region" description="Helical" evidence="15">
    <location>
        <begin position="2902"/>
        <end position="2933"/>
    </location>
</feature>
<dbReference type="OrthoDB" id="10255969at2759"/>
<dbReference type="InterPro" id="IPR003136">
    <property type="entry name" value="Cytidylate_kin"/>
</dbReference>
<dbReference type="NCBIfam" id="TIGR04406">
    <property type="entry name" value="LPS_export_lptB"/>
    <property type="match status" value="1"/>
</dbReference>
<reference evidence="17" key="1">
    <citation type="submission" date="2022-10" db="EMBL/GenBank/DDBJ databases">
        <authorList>
            <person name="Chen Y."/>
            <person name="Dougan E. K."/>
            <person name="Chan C."/>
            <person name="Rhodes N."/>
            <person name="Thang M."/>
        </authorList>
    </citation>
    <scope>NUCLEOTIDE SEQUENCE</scope>
</reference>
<feature type="transmembrane region" description="Helical" evidence="15">
    <location>
        <begin position="3001"/>
        <end position="3020"/>
    </location>
</feature>
<dbReference type="InterPro" id="IPR036691">
    <property type="entry name" value="Endo/exonu/phosph_ase_sf"/>
</dbReference>
<dbReference type="InterPro" id="IPR027417">
    <property type="entry name" value="P-loop_NTPase"/>
</dbReference>
<accession>A0A9P1BE54</accession>
<dbReference type="EMBL" id="CAMXCT010000001">
    <property type="protein sequence ID" value="CAI3971504.1"/>
    <property type="molecule type" value="Genomic_DNA"/>
</dbReference>
<dbReference type="SUPFAM" id="SSF56300">
    <property type="entry name" value="Metallo-dependent phosphatases"/>
    <property type="match status" value="1"/>
</dbReference>
<feature type="transmembrane region" description="Helical" evidence="15">
    <location>
        <begin position="3142"/>
        <end position="3161"/>
    </location>
</feature>
<dbReference type="InterPro" id="IPR003439">
    <property type="entry name" value="ABC_transporter-like_ATP-bd"/>
</dbReference>
<dbReference type="SUPFAM" id="SSF52540">
    <property type="entry name" value="P-loop containing nucleoside triphosphate hydrolases"/>
    <property type="match status" value="2"/>
</dbReference>
<dbReference type="PROSITE" id="PS50893">
    <property type="entry name" value="ABC_TRANSPORTER_2"/>
    <property type="match status" value="1"/>
</dbReference>
<dbReference type="Pfam" id="PF03372">
    <property type="entry name" value="Exo_endo_phos"/>
    <property type="match status" value="1"/>
</dbReference>
<dbReference type="Pfam" id="PF02224">
    <property type="entry name" value="Cytidylate_kin"/>
    <property type="match status" value="1"/>
</dbReference>
<dbReference type="GO" id="GO:0016887">
    <property type="term" value="F:ATP hydrolysis activity"/>
    <property type="evidence" value="ECO:0007669"/>
    <property type="project" value="InterPro"/>
</dbReference>
<evidence type="ECO:0000256" key="15">
    <source>
        <dbReference type="SAM" id="Phobius"/>
    </source>
</evidence>
<dbReference type="InterPro" id="IPR038731">
    <property type="entry name" value="RgtA/B/C-like"/>
</dbReference>
<dbReference type="PROSITE" id="PS00211">
    <property type="entry name" value="ABC_TRANSPORTER_1"/>
    <property type="match status" value="1"/>
</dbReference>
<dbReference type="SUPFAM" id="SSF52047">
    <property type="entry name" value="RNI-like"/>
    <property type="match status" value="1"/>
</dbReference>
<dbReference type="Pfam" id="PF05090">
    <property type="entry name" value="HTTM"/>
    <property type="match status" value="1"/>
</dbReference>
<feature type="transmembrane region" description="Helical" evidence="15">
    <location>
        <begin position="3118"/>
        <end position="3135"/>
    </location>
</feature>
<proteinExistence type="inferred from homology"/>
<dbReference type="CDD" id="cd02020">
    <property type="entry name" value="CMPK"/>
    <property type="match status" value="1"/>
</dbReference>
<comment type="catalytic activity">
    <reaction evidence="13">
        <text>CMP + ATP = CDP + ADP</text>
        <dbReference type="Rhea" id="RHEA:11600"/>
        <dbReference type="ChEBI" id="CHEBI:30616"/>
        <dbReference type="ChEBI" id="CHEBI:58069"/>
        <dbReference type="ChEBI" id="CHEBI:60377"/>
        <dbReference type="ChEBI" id="CHEBI:456216"/>
        <dbReference type="EC" id="2.7.4.25"/>
    </reaction>
</comment>
<comment type="caution">
    <text evidence="17">The sequence shown here is derived from an EMBL/GenBank/DDBJ whole genome shotgun (WGS) entry which is preliminary data.</text>
</comment>
<evidence type="ECO:0000256" key="4">
    <source>
        <dbReference type="ARBA" id="ARBA00022448"/>
    </source>
</evidence>
<evidence type="ECO:0000313" key="17">
    <source>
        <dbReference type="EMBL" id="CAI3971504.1"/>
    </source>
</evidence>
<dbReference type="Gene3D" id="3.40.50.300">
    <property type="entry name" value="P-loop containing nucleotide triphosphate hydrolases"/>
    <property type="match status" value="2"/>
</dbReference>
<feature type="transmembrane region" description="Helical" evidence="15">
    <location>
        <begin position="3638"/>
        <end position="3657"/>
    </location>
</feature>
<evidence type="ECO:0000256" key="10">
    <source>
        <dbReference type="ARBA" id="ARBA00022989"/>
    </source>
</evidence>
<comment type="similarity">
    <text evidence="2">Belongs to the cytidylate kinase family. Type 1 subfamily.</text>
</comment>
<evidence type="ECO:0000256" key="7">
    <source>
        <dbReference type="ARBA" id="ARBA00022741"/>
    </source>
</evidence>
<dbReference type="InterPro" id="IPR032675">
    <property type="entry name" value="LRR_dom_sf"/>
</dbReference>
<evidence type="ECO:0000256" key="12">
    <source>
        <dbReference type="ARBA" id="ARBA00047615"/>
    </source>
</evidence>
<dbReference type="HAMAP" id="MF_00238">
    <property type="entry name" value="Cytidyl_kinase_type1"/>
    <property type="match status" value="1"/>
</dbReference>
<organism evidence="17">
    <name type="scientific">Cladocopium goreaui</name>
    <dbReference type="NCBI Taxonomy" id="2562237"/>
    <lineage>
        <taxon>Eukaryota</taxon>
        <taxon>Sar</taxon>
        <taxon>Alveolata</taxon>
        <taxon>Dinophyceae</taxon>
        <taxon>Suessiales</taxon>
        <taxon>Symbiodiniaceae</taxon>
        <taxon>Cladocopium</taxon>
    </lineage>
</organism>
<dbReference type="GO" id="GO:0006013">
    <property type="term" value="P:mannose metabolic process"/>
    <property type="evidence" value="ECO:0007669"/>
    <property type="project" value="InterPro"/>
</dbReference>
<dbReference type="Pfam" id="PF01074">
    <property type="entry name" value="Glyco_hydro_38N"/>
    <property type="match status" value="1"/>
</dbReference>
<keyword evidence="7" id="KW-0547">Nucleotide-binding</keyword>
<keyword evidence="9 18" id="KW-0067">ATP-binding</keyword>
<dbReference type="InterPro" id="IPR011994">
    <property type="entry name" value="Cytidylate_kinase_dom"/>
</dbReference>
<dbReference type="NCBIfam" id="TIGR00017">
    <property type="entry name" value="cmk"/>
    <property type="match status" value="1"/>
</dbReference>
<evidence type="ECO:0000256" key="8">
    <source>
        <dbReference type="ARBA" id="ARBA00022777"/>
    </source>
</evidence>
<feature type="transmembrane region" description="Helical" evidence="15">
    <location>
        <begin position="3566"/>
        <end position="3585"/>
    </location>
</feature>
<dbReference type="Gene3D" id="2.60.120.560">
    <property type="entry name" value="Exo-inulinase, domain 1"/>
    <property type="match status" value="1"/>
</dbReference>
<dbReference type="InterPro" id="IPR053934">
    <property type="entry name" value="HTTM_dom"/>
</dbReference>
<dbReference type="Pfam" id="PF00005">
    <property type="entry name" value="ABC_tran"/>
    <property type="match status" value="1"/>
</dbReference>
<dbReference type="GO" id="GO:0004112">
    <property type="term" value="F:cyclic-nucleotide phosphodiesterase activity"/>
    <property type="evidence" value="ECO:0007669"/>
    <property type="project" value="InterPro"/>
</dbReference>
<protein>
    <recommendedName>
        <fullName evidence="3">(d)CMP kinase</fullName>
        <ecNumber evidence="3">2.7.4.25</ecNumber>
    </recommendedName>
</protein>
<dbReference type="EMBL" id="CAMXCT020000001">
    <property type="protein sequence ID" value="CAL1124879.1"/>
    <property type="molecule type" value="Genomic_DNA"/>
</dbReference>
<keyword evidence="4" id="KW-0813">Transport</keyword>
<dbReference type="PANTHER" id="PTHR45772">
    <property type="entry name" value="CONSERVED COMPONENT OF ABC TRANSPORTER FOR NATURAL AMINO ACIDS-RELATED"/>
    <property type="match status" value="1"/>
</dbReference>
<comment type="catalytic activity">
    <reaction evidence="12">
        <text>dCMP + ATP = dCDP + ADP</text>
        <dbReference type="Rhea" id="RHEA:25094"/>
        <dbReference type="ChEBI" id="CHEBI:30616"/>
        <dbReference type="ChEBI" id="CHEBI:57566"/>
        <dbReference type="ChEBI" id="CHEBI:58593"/>
        <dbReference type="ChEBI" id="CHEBI:456216"/>
        <dbReference type="EC" id="2.7.4.25"/>
    </reaction>
</comment>
<dbReference type="SMART" id="SM00382">
    <property type="entry name" value="AAA"/>
    <property type="match status" value="2"/>
</dbReference>
<dbReference type="GO" id="GO:0005524">
    <property type="term" value="F:ATP binding"/>
    <property type="evidence" value="ECO:0007669"/>
    <property type="project" value="UniProtKB-KW"/>
</dbReference>
<dbReference type="InterPro" id="IPR029052">
    <property type="entry name" value="Metallo-depent_PP-like"/>
</dbReference>
<dbReference type="Proteomes" id="UP001152797">
    <property type="component" value="Unassembled WGS sequence"/>
</dbReference>
<feature type="transmembrane region" description="Helical" evidence="15">
    <location>
        <begin position="2945"/>
        <end position="2966"/>
    </location>
</feature>
<feature type="transmembrane region" description="Helical" evidence="15">
    <location>
        <begin position="3032"/>
        <end position="3049"/>
    </location>
</feature>
<dbReference type="InterPro" id="IPR017871">
    <property type="entry name" value="ABC_transporter-like_CS"/>
</dbReference>
<dbReference type="InterPro" id="IPR011020">
    <property type="entry name" value="HTTM-like"/>
</dbReference>
<feature type="transmembrane region" description="Helical" evidence="15">
    <location>
        <begin position="3315"/>
        <end position="3333"/>
    </location>
</feature>
<evidence type="ECO:0000256" key="13">
    <source>
        <dbReference type="ARBA" id="ARBA00048478"/>
    </source>
</evidence>
<comment type="subcellular location">
    <subcellularLocation>
        <location evidence="1">Endomembrane system</location>
        <topology evidence="1">Multi-pass membrane protein</topology>
    </subcellularLocation>
</comment>
<dbReference type="InterPro" id="IPR051120">
    <property type="entry name" value="ABC_AA/LPS_Transport"/>
</dbReference>
<gene>
    <name evidence="17" type="ORF">C1SCF055_LOCUS94</name>
</gene>
<feature type="transmembrane region" description="Helical" evidence="15">
    <location>
        <begin position="3374"/>
        <end position="3406"/>
    </location>
</feature>
<dbReference type="InterPro" id="IPR000602">
    <property type="entry name" value="Glyco_hydro_38_N"/>
</dbReference>
<dbReference type="Pfam" id="PF12006">
    <property type="entry name" value="DUF3500"/>
    <property type="match status" value="1"/>
</dbReference>
<keyword evidence="8" id="KW-0418">Kinase</keyword>
<dbReference type="SUPFAM" id="SSF56219">
    <property type="entry name" value="DNase I-like"/>
    <property type="match status" value="1"/>
</dbReference>
<evidence type="ECO:0000256" key="11">
    <source>
        <dbReference type="ARBA" id="ARBA00023136"/>
    </source>
</evidence>
<name>A0A9P1BE54_9DINO</name>
<dbReference type="Gene3D" id="3.60.21.10">
    <property type="match status" value="1"/>
</dbReference>
<dbReference type="EC" id="2.7.4.25" evidence="3"/>
<feature type="region of interest" description="Disordered" evidence="14">
    <location>
        <begin position="4035"/>
        <end position="4059"/>
    </location>
</feature>
<feature type="transmembrane region" description="Helical" evidence="15">
    <location>
        <begin position="3456"/>
        <end position="3475"/>
    </location>
</feature>
<dbReference type="SMART" id="SM00752">
    <property type="entry name" value="HTTM"/>
    <property type="match status" value="1"/>
</dbReference>
<reference evidence="18 19" key="2">
    <citation type="submission" date="2024-05" db="EMBL/GenBank/DDBJ databases">
        <authorList>
            <person name="Chen Y."/>
            <person name="Shah S."/>
            <person name="Dougan E. K."/>
            <person name="Thang M."/>
            <person name="Chan C."/>
        </authorList>
    </citation>
    <scope>NUCLEOTIDE SEQUENCE [LARGE SCALE GENOMIC DNA]</scope>
</reference>
<feature type="transmembrane region" description="Helical" evidence="15">
    <location>
        <begin position="3088"/>
        <end position="3112"/>
    </location>
</feature>
<dbReference type="SUPFAM" id="SSF88713">
    <property type="entry name" value="Glycoside hydrolase/deacetylase"/>
    <property type="match status" value="1"/>
</dbReference>
<dbReference type="Pfam" id="PF06439">
    <property type="entry name" value="3keto-disac_hyd"/>
    <property type="match status" value="1"/>
</dbReference>
<dbReference type="InterPro" id="IPR021889">
    <property type="entry name" value="DUF3500"/>
</dbReference>
<dbReference type="InterPro" id="IPR005135">
    <property type="entry name" value="Endo/exonuclease/phosphatase"/>
</dbReference>
<feature type="transmembrane region" description="Helical" evidence="15">
    <location>
        <begin position="3523"/>
        <end position="3545"/>
    </location>
</feature>
<feature type="transmembrane region" description="Helical" evidence="15">
    <location>
        <begin position="3607"/>
        <end position="3626"/>
    </location>
</feature>
<evidence type="ECO:0000259" key="16">
    <source>
        <dbReference type="PROSITE" id="PS50893"/>
    </source>
</evidence>
<feature type="transmembrane region" description="Helical" evidence="15">
    <location>
        <begin position="3418"/>
        <end position="3435"/>
    </location>
</feature>
<keyword evidence="5" id="KW-0808">Transferase</keyword>
<evidence type="ECO:0000313" key="18">
    <source>
        <dbReference type="EMBL" id="CAL4758816.1"/>
    </source>
</evidence>
<dbReference type="PANTHER" id="PTHR45772:SF10">
    <property type="entry name" value="LIPOPOLYSACCHARIDE EXPORT SYSTEM ATP-BINDING PROTEIN LPTB"/>
    <property type="match status" value="1"/>
</dbReference>
<dbReference type="CDD" id="cd07402">
    <property type="entry name" value="MPP_GpdQ"/>
    <property type="match status" value="1"/>
</dbReference>
<dbReference type="InterPro" id="IPR004843">
    <property type="entry name" value="Calcineurin-like_PHP"/>
</dbReference>
<dbReference type="GO" id="GO:0043190">
    <property type="term" value="C:ATP-binding cassette (ABC) transporter complex"/>
    <property type="evidence" value="ECO:0007669"/>
    <property type="project" value="InterPro"/>
</dbReference>
<dbReference type="GO" id="GO:0012505">
    <property type="term" value="C:endomembrane system"/>
    <property type="evidence" value="ECO:0007669"/>
    <property type="project" value="UniProtKB-SubCell"/>
</dbReference>
<evidence type="ECO:0000313" key="19">
    <source>
        <dbReference type="Proteomes" id="UP001152797"/>
    </source>
</evidence>
<evidence type="ECO:0000256" key="3">
    <source>
        <dbReference type="ARBA" id="ARBA00012906"/>
    </source>
</evidence>
<evidence type="ECO:0000256" key="2">
    <source>
        <dbReference type="ARBA" id="ARBA00009427"/>
    </source>
</evidence>
<keyword evidence="10 15" id="KW-1133">Transmembrane helix</keyword>
<dbReference type="InterPro" id="IPR011330">
    <property type="entry name" value="Glyco_hydro/deAcase_b/a-brl"/>
</dbReference>
<feature type="transmembrane region" description="Helical" evidence="15">
    <location>
        <begin position="2731"/>
        <end position="2753"/>
    </location>
</feature>
<dbReference type="Gene3D" id="3.80.10.10">
    <property type="entry name" value="Ribonuclease Inhibitor"/>
    <property type="match status" value="1"/>
</dbReference>
<keyword evidence="11 15" id="KW-0472">Membrane</keyword>
<feature type="transmembrane region" description="Helical" evidence="15">
    <location>
        <begin position="2864"/>
        <end position="2882"/>
    </location>
</feature>
<evidence type="ECO:0000256" key="9">
    <source>
        <dbReference type="ARBA" id="ARBA00022840"/>
    </source>
</evidence>
<keyword evidence="19" id="KW-1185">Reference proteome</keyword>
<evidence type="ECO:0000256" key="6">
    <source>
        <dbReference type="ARBA" id="ARBA00022692"/>
    </source>
</evidence>
<dbReference type="InterPro" id="IPR053935">
    <property type="entry name" value="VKGC_lumenal_dom"/>
</dbReference>
<evidence type="ECO:0000256" key="1">
    <source>
        <dbReference type="ARBA" id="ARBA00004127"/>
    </source>
</evidence>
<dbReference type="Gene3D" id="3.60.10.10">
    <property type="entry name" value="Endonuclease/exonuclease/phosphatase"/>
    <property type="match status" value="1"/>
</dbReference>
<feature type="transmembrane region" description="Helical" evidence="15">
    <location>
        <begin position="3055"/>
        <end position="3076"/>
    </location>
</feature>
<dbReference type="GO" id="GO:0036431">
    <property type="term" value="F:dCMP kinase activity"/>
    <property type="evidence" value="ECO:0007669"/>
    <property type="project" value="InterPro"/>
</dbReference>
<dbReference type="EMBL" id="CAMXCT030000001">
    <property type="protein sequence ID" value="CAL4758816.1"/>
    <property type="molecule type" value="Genomic_DNA"/>
</dbReference>
<dbReference type="InterPro" id="IPR030921">
    <property type="entry name" value="LPS_export_LptB"/>
</dbReference>
<dbReference type="InterPro" id="IPR026575">
    <property type="entry name" value="GpdQ/CpdA-like"/>
</dbReference>